<organism evidence="14 15">
    <name type="scientific">Balaenoptera physalus</name>
    <name type="common">Fin whale</name>
    <name type="synonym">Balaena physalus</name>
    <dbReference type="NCBI Taxonomy" id="9770"/>
    <lineage>
        <taxon>Eukaryota</taxon>
        <taxon>Metazoa</taxon>
        <taxon>Chordata</taxon>
        <taxon>Craniata</taxon>
        <taxon>Vertebrata</taxon>
        <taxon>Euteleostomi</taxon>
        <taxon>Mammalia</taxon>
        <taxon>Eutheria</taxon>
        <taxon>Laurasiatheria</taxon>
        <taxon>Artiodactyla</taxon>
        <taxon>Whippomorpha</taxon>
        <taxon>Cetacea</taxon>
        <taxon>Mysticeti</taxon>
        <taxon>Balaenopteridae</taxon>
        <taxon>Balaenoptera</taxon>
    </lineage>
</organism>
<keyword evidence="15" id="KW-1185">Reference proteome</keyword>
<dbReference type="Pfam" id="PF23630">
    <property type="entry name" value="Death_TNFRSF11B"/>
    <property type="match status" value="2"/>
</dbReference>
<feature type="region of interest" description="Disordered" evidence="12">
    <location>
        <begin position="107"/>
        <end position="130"/>
    </location>
</feature>
<accession>A0A643C8C0</accession>
<dbReference type="SMART" id="SM00005">
    <property type="entry name" value="DEATH"/>
    <property type="match status" value="1"/>
</dbReference>
<dbReference type="PRINTS" id="PR01975">
    <property type="entry name" value="TNFACTORR11B"/>
</dbReference>
<evidence type="ECO:0000259" key="13">
    <source>
        <dbReference type="PROSITE" id="PS50050"/>
    </source>
</evidence>
<dbReference type="FunFam" id="1.10.533.10:FF:000066">
    <property type="entry name" value="Tumor necrosis factor receptor superfamily member 11B"/>
    <property type="match status" value="1"/>
</dbReference>
<dbReference type="CDD" id="cd10581">
    <property type="entry name" value="TNFRSF11B"/>
    <property type="match status" value="1"/>
</dbReference>
<keyword evidence="3" id="KW-0053">Apoptosis</keyword>
<dbReference type="GO" id="GO:0005576">
    <property type="term" value="C:extracellular region"/>
    <property type="evidence" value="ECO:0007669"/>
    <property type="project" value="UniProtKB-SubCell"/>
</dbReference>
<protein>
    <recommendedName>
        <fullName evidence="9">Tumor necrosis factor receptor superfamily member 11B</fullName>
    </recommendedName>
    <alternativeName>
        <fullName evidence="10">Osteoprotegerin</fullName>
    </alternativeName>
</protein>
<evidence type="ECO:0000256" key="6">
    <source>
        <dbReference type="ARBA" id="ARBA00023157"/>
    </source>
</evidence>
<evidence type="ECO:0000256" key="8">
    <source>
        <dbReference type="ARBA" id="ARBA00062908"/>
    </source>
</evidence>
<feature type="non-terminal residue" evidence="14">
    <location>
        <position position="1"/>
    </location>
</feature>
<proteinExistence type="predicted"/>
<dbReference type="InterPro" id="IPR017371">
    <property type="entry name" value="TNFR_11B"/>
</dbReference>
<dbReference type="Pfam" id="PF00020">
    <property type="entry name" value="TNFR_c6"/>
    <property type="match status" value="3"/>
</dbReference>
<feature type="compositionally biased region" description="Basic and acidic residues" evidence="12">
    <location>
        <begin position="159"/>
        <end position="173"/>
    </location>
</feature>
<keyword evidence="2" id="KW-0964">Secreted</keyword>
<dbReference type="FunFam" id="2.10.50.10:FF:000030">
    <property type="entry name" value="Tumor necrosis factor receptor superfamily member 11B"/>
    <property type="match status" value="1"/>
</dbReference>
<gene>
    <name evidence="14" type="ORF">E2I00_015319</name>
</gene>
<dbReference type="GO" id="GO:0006915">
    <property type="term" value="P:apoptotic process"/>
    <property type="evidence" value="ECO:0007669"/>
    <property type="project" value="UniProtKB-KW"/>
</dbReference>
<keyword evidence="6 11" id="KW-1015">Disulfide bond</keyword>
<evidence type="ECO:0000256" key="7">
    <source>
        <dbReference type="ARBA" id="ARBA00023180"/>
    </source>
</evidence>
<dbReference type="Proteomes" id="UP000437017">
    <property type="component" value="Unassembled WGS sequence"/>
</dbReference>
<evidence type="ECO:0000256" key="4">
    <source>
        <dbReference type="ARBA" id="ARBA00022729"/>
    </source>
</evidence>
<dbReference type="InterPro" id="IPR011029">
    <property type="entry name" value="DEATH-like_dom_sf"/>
</dbReference>
<dbReference type="Gene3D" id="1.10.533.10">
    <property type="entry name" value="Death Domain, Fas"/>
    <property type="match status" value="1"/>
</dbReference>
<dbReference type="InterPro" id="IPR057633">
    <property type="entry name" value="Death_TNF11B"/>
</dbReference>
<feature type="region of interest" description="Disordered" evidence="12">
    <location>
        <begin position="157"/>
        <end position="177"/>
    </location>
</feature>
<dbReference type="OrthoDB" id="8710478at2759"/>
<comment type="caution">
    <text evidence="11">Lacks conserved residue(s) required for the propagation of feature annotation.</text>
</comment>
<evidence type="ECO:0000256" key="11">
    <source>
        <dbReference type="PROSITE-ProRule" id="PRU00206"/>
    </source>
</evidence>
<evidence type="ECO:0000256" key="12">
    <source>
        <dbReference type="SAM" id="MobiDB-lite"/>
    </source>
</evidence>
<dbReference type="Gene3D" id="2.10.50.10">
    <property type="entry name" value="Tumor Necrosis Factor Receptor, subunit A, domain 2"/>
    <property type="match status" value="3"/>
</dbReference>
<evidence type="ECO:0000256" key="1">
    <source>
        <dbReference type="ARBA" id="ARBA00004613"/>
    </source>
</evidence>
<reference evidence="14 15" key="1">
    <citation type="journal article" date="2019" name="PLoS ONE">
        <title>Genomic analyses reveal an absence of contemporary introgressive admixture between fin whales and blue whales, despite known hybrids.</title>
        <authorList>
            <person name="Westbury M.V."/>
            <person name="Petersen B."/>
            <person name="Lorenzen E.D."/>
        </authorList>
    </citation>
    <scope>NUCLEOTIDE SEQUENCE [LARGE SCALE GENOMIC DNA]</scope>
    <source>
        <strain evidence="14">FinWhale-01</strain>
    </source>
</reference>
<feature type="repeat" description="TNFR-Cys" evidence="11">
    <location>
        <begin position="312"/>
        <end position="353"/>
    </location>
</feature>
<dbReference type="SUPFAM" id="SSF57586">
    <property type="entry name" value="TNF receptor-like"/>
    <property type="match status" value="2"/>
</dbReference>
<feature type="domain" description="TNFR-Cys" evidence="13">
    <location>
        <begin position="312"/>
        <end position="353"/>
    </location>
</feature>
<comment type="caution">
    <text evidence="14">The sequence shown here is derived from an EMBL/GenBank/DDBJ whole genome shotgun (WGS) entry which is preliminary data.</text>
</comment>
<evidence type="ECO:0000313" key="15">
    <source>
        <dbReference type="Proteomes" id="UP000437017"/>
    </source>
</evidence>
<dbReference type="PROSITE" id="PS50050">
    <property type="entry name" value="TNFR_NGFR_2"/>
    <property type="match status" value="1"/>
</dbReference>
<keyword evidence="5" id="KW-0677">Repeat</keyword>
<dbReference type="PRINTS" id="PR01961">
    <property type="entry name" value="TNFACTORR11"/>
</dbReference>
<feature type="disulfide bond" evidence="11">
    <location>
        <begin position="313"/>
        <end position="328"/>
    </location>
</feature>
<dbReference type="FunFam" id="2.10.50.10:FF:000014">
    <property type="entry name" value="Tumor necrosis factor receptor superfamily member 11B"/>
    <property type="match status" value="1"/>
</dbReference>
<evidence type="ECO:0000313" key="14">
    <source>
        <dbReference type="EMBL" id="KAB0396342.1"/>
    </source>
</evidence>
<dbReference type="GO" id="GO:0007165">
    <property type="term" value="P:signal transduction"/>
    <property type="evidence" value="ECO:0007669"/>
    <property type="project" value="InterPro"/>
</dbReference>
<comment type="subunit">
    <text evidence="8">Homodimer. Interacts with TNFSF10 and TNFSF11.</text>
</comment>
<evidence type="ECO:0000256" key="10">
    <source>
        <dbReference type="ARBA" id="ARBA00076074"/>
    </source>
</evidence>
<dbReference type="EMBL" id="SGJD01002201">
    <property type="protein sequence ID" value="KAB0396342.1"/>
    <property type="molecule type" value="Genomic_DNA"/>
</dbReference>
<keyword evidence="4" id="KW-0732">Signal</keyword>
<evidence type="ECO:0000256" key="5">
    <source>
        <dbReference type="ARBA" id="ARBA00022737"/>
    </source>
</evidence>
<sequence>AQKNTLLGSGQGRGISAEPKVLTVRFNVKGQALTILQKGLAVLKRHGEKLFRRIGQETIRKESSQLPKNGLESNRQGAKANTTLTQMDSQPEKVQLSDKQLVGVDGGDKNTSGKAPDFHQQLGGGGKTSKRQLQKFTAASERLRFPGDHNEQVAVLRARGKDISQGKRGKEEAAPEYISDIDSQKHLNQPDHKWIEDAGGNESPPPPSVGFTTNTNTNKTSIEAINIFISGYVMHFTEKFIFELFLDFKYYQLERQKKFLDISIKWTTQETFPPKYLHYDPETSRQLMCDKCPPGTSLKQHCTARRKTLCAPCPDHYYTDSWHTSDECLYCSPVCKELQYVKQECNRTHNRVCECEEGRYLELEFCLKHRSCPSGFGVLHTGTPERNTVCKRCPDGFFSNETSSKAPCRKHTNCSAFGLLLTQKGNATHDNICSGNSESTHKCGIDMTLCEEAFFRFAVPTKLTPNWLSVLVDNLPGTKVNAESIERIKRRHSSREQTFQLLKLWKHQNKDQDMVKKIIQDIELCEKSVQRHIGHMNLTFEQLRRLMESLPGKKVTTEDFEKTMKTCKSSDQILKLLSLWRIKNDDQDTRKGLMHALKHLKTYHFPKTVTQSLKKTIRFLHSFTMYRLYQKLFLEMIGNQVQSLKISCL</sequence>
<dbReference type="SMART" id="SM00208">
    <property type="entry name" value="TNFR"/>
    <property type="match status" value="4"/>
</dbReference>
<comment type="subcellular location">
    <subcellularLocation>
        <location evidence="1">Secreted</location>
    </subcellularLocation>
</comment>
<name>A0A643C8C0_BALPH</name>
<keyword evidence="7" id="KW-0325">Glycoprotein</keyword>
<evidence type="ECO:0000256" key="2">
    <source>
        <dbReference type="ARBA" id="ARBA00022525"/>
    </source>
</evidence>
<feature type="disulfide bond" evidence="11">
    <location>
        <begin position="335"/>
        <end position="353"/>
    </location>
</feature>
<dbReference type="PANTHER" id="PTHR23097">
    <property type="entry name" value="TUMOR NECROSIS FACTOR RECEPTOR SUPERFAMILY MEMBER"/>
    <property type="match status" value="1"/>
</dbReference>
<dbReference type="AlphaFoldDB" id="A0A643C8C0"/>
<dbReference type="InterPro" id="IPR022323">
    <property type="entry name" value="TNFR_11"/>
</dbReference>
<evidence type="ECO:0000256" key="3">
    <source>
        <dbReference type="ARBA" id="ARBA00022703"/>
    </source>
</evidence>
<dbReference type="PANTHER" id="PTHR23097:SF90">
    <property type="entry name" value="TUMOR NECROSIS FACTOR RECEPTOR SUPERFAMILY MEMBER 11B"/>
    <property type="match status" value="1"/>
</dbReference>
<dbReference type="InterPro" id="IPR001368">
    <property type="entry name" value="TNFR/NGFR_Cys_rich_reg"/>
</dbReference>
<dbReference type="InterPro" id="IPR052459">
    <property type="entry name" value="TNFRSF_decoy_receptor"/>
</dbReference>
<dbReference type="CDD" id="cd00185">
    <property type="entry name" value="TNFRSF"/>
    <property type="match status" value="1"/>
</dbReference>
<dbReference type="InterPro" id="IPR000488">
    <property type="entry name" value="Death_dom"/>
</dbReference>
<evidence type="ECO:0000256" key="9">
    <source>
        <dbReference type="ARBA" id="ARBA00070470"/>
    </source>
</evidence>
<dbReference type="SUPFAM" id="SSF47986">
    <property type="entry name" value="DEATH domain"/>
    <property type="match status" value="2"/>
</dbReference>